<protein>
    <submittedName>
        <fullName evidence="2">Ribosomal protein S18 acetylase RimI-like enzyme</fullName>
    </submittedName>
</protein>
<dbReference type="InterPro" id="IPR016181">
    <property type="entry name" value="Acyl_CoA_acyltransferase"/>
</dbReference>
<evidence type="ECO:0000259" key="1">
    <source>
        <dbReference type="PROSITE" id="PS51186"/>
    </source>
</evidence>
<dbReference type="PANTHER" id="PTHR47542">
    <property type="entry name" value="ACYL-COA N-ACYLTRANSFERASES (NAT) SUPERFAMILY PROTEIN"/>
    <property type="match status" value="1"/>
</dbReference>
<feature type="domain" description="N-acetyltransferase" evidence="1">
    <location>
        <begin position="154"/>
        <end position="292"/>
    </location>
</feature>
<dbReference type="PROSITE" id="PS51186">
    <property type="entry name" value="GNAT"/>
    <property type="match status" value="1"/>
</dbReference>
<dbReference type="CDD" id="cd04301">
    <property type="entry name" value="NAT_SF"/>
    <property type="match status" value="1"/>
</dbReference>
<dbReference type="InterPro" id="IPR000182">
    <property type="entry name" value="GNAT_dom"/>
</dbReference>
<dbReference type="EMBL" id="JAFBEC010000012">
    <property type="protein sequence ID" value="MBM7634404.1"/>
    <property type="molecule type" value="Genomic_DNA"/>
</dbReference>
<gene>
    <name evidence="2" type="ORF">JOD17_003510</name>
</gene>
<name>A0ABS2PG44_9BACL</name>
<organism evidence="2 3">
    <name type="scientific">Geomicrobium sediminis</name>
    <dbReference type="NCBI Taxonomy" id="1347788"/>
    <lineage>
        <taxon>Bacteria</taxon>
        <taxon>Bacillati</taxon>
        <taxon>Bacillota</taxon>
        <taxon>Bacilli</taxon>
        <taxon>Bacillales</taxon>
        <taxon>Geomicrobium</taxon>
    </lineage>
</organism>
<dbReference type="SUPFAM" id="SSF55729">
    <property type="entry name" value="Acyl-CoA N-acyltransferases (Nat)"/>
    <property type="match status" value="1"/>
</dbReference>
<dbReference type="Proteomes" id="UP000741863">
    <property type="component" value="Unassembled WGS sequence"/>
</dbReference>
<accession>A0ABS2PG44</accession>
<evidence type="ECO:0000313" key="3">
    <source>
        <dbReference type="Proteomes" id="UP000741863"/>
    </source>
</evidence>
<comment type="caution">
    <text evidence="2">The sequence shown here is derived from an EMBL/GenBank/DDBJ whole genome shotgun (WGS) entry which is preliminary data.</text>
</comment>
<sequence>MSLHITKSPSAGELSNFLETMNNQPKHHIGFCGENSSEIYDTLVNDFSDLPFEDSFVVAYKEDAIVGAVGLDVDLPRGVADVWGPFIHEEEMGLAVELWNQLIRNVPKEVSKFSFFMNKENTFVKQFAIDREGIERGSDLVLQRTRESFSKQEVQVEPYTNPYCDSFSDLHNQLFPNTYFDAQTIQNRLDDDNQLIVVTENESTIQGYVYFEASPKHSEGTIEYVGVAETFRKKGVGKRLINCALNELFSYESIDEITICVEANHQAAIALYQSVGFEVKYQLQSYRVVLDS</sequence>
<proteinExistence type="predicted"/>
<dbReference type="Gene3D" id="3.40.630.30">
    <property type="match status" value="1"/>
</dbReference>
<keyword evidence="3" id="KW-1185">Reference proteome</keyword>
<evidence type="ECO:0000313" key="2">
    <source>
        <dbReference type="EMBL" id="MBM7634404.1"/>
    </source>
</evidence>
<dbReference type="PANTHER" id="PTHR47542:SF2">
    <property type="entry name" value="ACYL-COA N-ACYLTRANSFERASES (NAT) SUPERFAMILY PROTEIN"/>
    <property type="match status" value="1"/>
</dbReference>
<reference evidence="2 3" key="1">
    <citation type="submission" date="2021-01" db="EMBL/GenBank/DDBJ databases">
        <title>Genomic Encyclopedia of Type Strains, Phase IV (KMG-IV): sequencing the most valuable type-strain genomes for metagenomic binning, comparative biology and taxonomic classification.</title>
        <authorList>
            <person name="Goeker M."/>
        </authorList>
    </citation>
    <scope>NUCLEOTIDE SEQUENCE [LARGE SCALE GENOMIC DNA]</scope>
    <source>
        <strain evidence="2 3">DSM 25540</strain>
    </source>
</reference>
<dbReference type="Pfam" id="PF00583">
    <property type="entry name" value="Acetyltransf_1"/>
    <property type="match status" value="1"/>
</dbReference>
<dbReference type="RefSeq" id="WP_204699181.1">
    <property type="nucleotide sequence ID" value="NZ_JAFBEC010000012.1"/>
</dbReference>